<dbReference type="InterPro" id="IPR005084">
    <property type="entry name" value="CBM6"/>
</dbReference>
<protein>
    <submittedName>
        <fullName evidence="12">Arabinanase/levansucrase/invertase</fullName>
    </submittedName>
</protein>
<evidence type="ECO:0000313" key="13">
    <source>
        <dbReference type="Proteomes" id="UP000193920"/>
    </source>
</evidence>
<evidence type="ECO:0000313" key="12">
    <source>
        <dbReference type="EMBL" id="ORY40297.1"/>
    </source>
</evidence>
<dbReference type="PANTHER" id="PTHR43772:SF2">
    <property type="entry name" value="PUTATIVE (AFU_ORTHOLOGUE AFUA_2G04480)-RELATED"/>
    <property type="match status" value="1"/>
</dbReference>
<dbReference type="Gene3D" id="3.90.1220.10">
    <property type="entry name" value="Cellulose docking domain, dockering"/>
    <property type="match status" value="2"/>
</dbReference>
<name>A0A1Y2C095_9FUNG</name>
<keyword evidence="6 8" id="KW-0326">Glycosidase</keyword>
<evidence type="ECO:0000256" key="9">
    <source>
        <dbReference type="SAM" id="SignalP"/>
    </source>
</evidence>
<dbReference type="PROSITE" id="PS51763">
    <property type="entry name" value="CBM10"/>
    <property type="match status" value="2"/>
</dbReference>
<evidence type="ECO:0000256" key="4">
    <source>
        <dbReference type="ARBA" id="ARBA00022801"/>
    </source>
</evidence>
<dbReference type="Pfam" id="PF02013">
    <property type="entry name" value="CBM_10"/>
    <property type="match status" value="2"/>
</dbReference>
<dbReference type="CDD" id="cd04084">
    <property type="entry name" value="CBM6_xylanase-like"/>
    <property type="match status" value="1"/>
</dbReference>
<evidence type="ECO:0000256" key="3">
    <source>
        <dbReference type="ARBA" id="ARBA00022737"/>
    </source>
</evidence>
<accession>A0A1Y2C095</accession>
<feature type="domain" description="CBM10" evidence="11">
    <location>
        <begin position="498"/>
        <end position="535"/>
    </location>
</feature>
<dbReference type="CDD" id="cd09003">
    <property type="entry name" value="GH43_XynD-like"/>
    <property type="match status" value="1"/>
</dbReference>
<keyword evidence="2 9" id="KW-0732">Signal</keyword>
<dbReference type="InterPro" id="IPR006710">
    <property type="entry name" value="Glyco_hydro_43"/>
</dbReference>
<keyword evidence="3" id="KW-0677">Repeat</keyword>
<dbReference type="SUPFAM" id="SSF64571">
    <property type="entry name" value="Cellulose docking domain, dockering"/>
    <property type="match status" value="2"/>
</dbReference>
<feature type="site" description="Important for catalytic activity, responsible for pKa modulation of the active site Glu and correct orientation of both the proton donor and substrate" evidence="7">
    <location>
        <position position="186"/>
    </location>
</feature>
<keyword evidence="5" id="KW-0119">Carbohydrate metabolism</keyword>
<evidence type="ECO:0000256" key="1">
    <source>
        <dbReference type="ARBA" id="ARBA00009865"/>
    </source>
</evidence>
<dbReference type="InterPro" id="IPR023296">
    <property type="entry name" value="Glyco_hydro_beta-prop_sf"/>
</dbReference>
<dbReference type="GO" id="GO:0005975">
    <property type="term" value="P:carbohydrate metabolic process"/>
    <property type="evidence" value="ECO:0007669"/>
    <property type="project" value="InterPro"/>
</dbReference>
<dbReference type="PROSITE" id="PS51175">
    <property type="entry name" value="CBM6"/>
    <property type="match status" value="1"/>
</dbReference>
<dbReference type="SMART" id="SM00606">
    <property type="entry name" value="CBD_IV"/>
    <property type="match status" value="1"/>
</dbReference>
<evidence type="ECO:0000256" key="5">
    <source>
        <dbReference type="ARBA" id="ARBA00023277"/>
    </source>
</evidence>
<dbReference type="GO" id="GO:0030246">
    <property type="term" value="F:carbohydrate binding"/>
    <property type="evidence" value="ECO:0007669"/>
    <property type="project" value="InterPro"/>
</dbReference>
<dbReference type="Gene3D" id="2.60.120.260">
    <property type="entry name" value="Galactose-binding domain-like"/>
    <property type="match status" value="1"/>
</dbReference>
<dbReference type="SUPFAM" id="SSF75005">
    <property type="entry name" value="Arabinanase/levansucrase/invertase"/>
    <property type="match status" value="1"/>
</dbReference>
<dbReference type="InterPro" id="IPR009034">
    <property type="entry name" value="Dockerin_dom_fun_sf"/>
</dbReference>
<dbReference type="SUPFAM" id="SSF49785">
    <property type="entry name" value="Galactose-binding domain-like"/>
    <property type="match status" value="1"/>
</dbReference>
<proteinExistence type="inferred from homology"/>
<feature type="domain" description="CBM10" evidence="11">
    <location>
        <begin position="546"/>
        <end position="582"/>
    </location>
</feature>
<dbReference type="EMBL" id="MCOG01000128">
    <property type="protein sequence ID" value="ORY40297.1"/>
    <property type="molecule type" value="Genomic_DNA"/>
</dbReference>
<keyword evidence="13" id="KW-1185">Reference proteome</keyword>
<dbReference type="Pfam" id="PF03422">
    <property type="entry name" value="CBM_6"/>
    <property type="match status" value="1"/>
</dbReference>
<sequence length="586" mass="63196">MKSILFSYIITLTLTLTSSIVYGAGASSFSNVTPGKSIKDLANHNPLFTHRYSADPGVMVYNNRVYVYATNDGDVATKFTDDNTYSHINSLNVMSSEDLVNWTDHGSILVAGNNGAAKWAGNSWAPCATYKKINGKDKFFLYFANNANGIGVLTSDSPTGPFKDPIGKALITRQTPNCGDVAWLFDPAVLVDTDGTGYLYFGGGVPDGKDAAPKTIRVVKLGADMVSLAGTPQLIDTPYVFEDSGINKIGNTYYYSYCTNWSAGEPYGQARIVYMTSSNPMGPFTYQGVCLNNPGEDFQTYGNNHHTIIEFKNKYYIFYHTEWLNKQVFGTQKGYRTSFVNEITFSNGKFEKAKGTYEGVSQLSDVDGSKVNNASSFAWQYGITIKGQDNVLPVNYVKGAWTGISNVDLGNAKSITLKAYAPNGATIKVCVGSENGTVLGYVDIPKGNSLQNVTGNLDNASGTKNLFLVSSGDATIESWQLTGGNSSSTPSPSNGSSDCWSQSLGYGCCSGCIDVIMTDNDGEWGVENNDWCGIPKTCNSNNASSSCSGAQGYPCCKSTCSSYFQDNDGEWGVENDDWCLINKSIC</sequence>
<dbReference type="OrthoDB" id="5211809at2759"/>
<organism evidence="12 13">
    <name type="scientific">Neocallimastix californiae</name>
    <dbReference type="NCBI Taxonomy" id="1754190"/>
    <lineage>
        <taxon>Eukaryota</taxon>
        <taxon>Fungi</taxon>
        <taxon>Fungi incertae sedis</taxon>
        <taxon>Chytridiomycota</taxon>
        <taxon>Chytridiomycota incertae sedis</taxon>
        <taxon>Neocallimastigomycetes</taxon>
        <taxon>Neocallimastigales</taxon>
        <taxon>Neocallimastigaceae</taxon>
        <taxon>Neocallimastix</taxon>
    </lineage>
</organism>
<dbReference type="Pfam" id="PF04616">
    <property type="entry name" value="Glyco_hydro_43"/>
    <property type="match status" value="1"/>
</dbReference>
<evidence type="ECO:0000256" key="7">
    <source>
        <dbReference type="PIRSR" id="PIRSR606710-2"/>
    </source>
</evidence>
<comment type="similarity">
    <text evidence="1 8">Belongs to the glycosyl hydrolase 43 family.</text>
</comment>
<evidence type="ECO:0000259" key="11">
    <source>
        <dbReference type="PROSITE" id="PS51763"/>
    </source>
</evidence>
<keyword evidence="4 8" id="KW-0378">Hydrolase</keyword>
<dbReference type="InterPro" id="IPR008979">
    <property type="entry name" value="Galactose-bd-like_sf"/>
</dbReference>
<evidence type="ECO:0000256" key="2">
    <source>
        <dbReference type="ARBA" id="ARBA00022729"/>
    </source>
</evidence>
<dbReference type="InterPro" id="IPR002883">
    <property type="entry name" value="CBM10/Dockerin_dom"/>
</dbReference>
<gene>
    <name evidence="12" type="ORF">LY90DRAFT_704136</name>
</gene>
<dbReference type="Gene3D" id="2.115.10.20">
    <property type="entry name" value="Glycosyl hydrolase domain, family 43"/>
    <property type="match status" value="1"/>
</dbReference>
<evidence type="ECO:0000256" key="6">
    <source>
        <dbReference type="ARBA" id="ARBA00023295"/>
    </source>
</evidence>
<dbReference type="InterPro" id="IPR006584">
    <property type="entry name" value="Cellulose-bd_IV"/>
</dbReference>
<evidence type="ECO:0000259" key="10">
    <source>
        <dbReference type="PROSITE" id="PS51175"/>
    </source>
</evidence>
<dbReference type="Proteomes" id="UP000193920">
    <property type="component" value="Unassembled WGS sequence"/>
</dbReference>
<dbReference type="GO" id="GO:0004553">
    <property type="term" value="F:hydrolase activity, hydrolyzing O-glycosyl compounds"/>
    <property type="evidence" value="ECO:0007669"/>
    <property type="project" value="InterPro"/>
</dbReference>
<evidence type="ECO:0000256" key="8">
    <source>
        <dbReference type="RuleBase" id="RU361187"/>
    </source>
</evidence>
<dbReference type="PANTHER" id="PTHR43772">
    <property type="entry name" value="ENDO-1,4-BETA-XYLANASE"/>
    <property type="match status" value="1"/>
</dbReference>
<feature type="chain" id="PRO_5012960196" evidence="9">
    <location>
        <begin position="27"/>
        <end position="586"/>
    </location>
</feature>
<feature type="signal peptide" evidence="9">
    <location>
        <begin position="1"/>
        <end position="26"/>
    </location>
</feature>
<comment type="caution">
    <text evidence="12">The sequence shown here is derived from an EMBL/GenBank/DDBJ whole genome shotgun (WGS) entry which is preliminary data.</text>
</comment>
<dbReference type="InterPro" id="IPR052176">
    <property type="entry name" value="Glycosyl_Hydrlase_43_Enz"/>
</dbReference>
<feature type="domain" description="CBM6" evidence="10">
    <location>
        <begin position="355"/>
        <end position="482"/>
    </location>
</feature>
<reference evidence="12 13" key="1">
    <citation type="submission" date="2016-08" db="EMBL/GenBank/DDBJ databases">
        <title>A Parts List for Fungal Cellulosomes Revealed by Comparative Genomics.</title>
        <authorList>
            <consortium name="DOE Joint Genome Institute"/>
            <person name="Haitjema C.H."/>
            <person name="Gilmore S.P."/>
            <person name="Henske J.K."/>
            <person name="Solomon K.V."/>
            <person name="De Groot R."/>
            <person name="Kuo A."/>
            <person name="Mondo S.J."/>
            <person name="Salamov A.A."/>
            <person name="Labutti K."/>
            <person name="Zhao Z."/>
            <person name="Chiniquy J."/>
            <person name="Barry K."/>
            <person name="Brewer H.M."/>
            <person name="Purvine S.O."/>
            <person name="Wright A.T."/>
            <person name="Boxma B."/>
            <person name="Van Alen T."/>
            <person name="Hackstein J.H."/>
            <person name="Baker S.E."/>
            <person name="Grigoriev I.V."/>
            <person name="O'Malley M.A."/>
        </authorList>
    </citation>
    <scope>NUCLEOTIDE SEQUENCE [LARGE SCALE GENOMIC DNA]</scope>
    <source>
        <strain evidence="12 13">G1</strain>
    </source>
</reference>
<dbReference type="AlphaFoldDB" id="A0A1Y2C095"/>
<dbReference type="STRING" id="1754190.A0A1Y2C095"/>